<feature type="transmembrane region" description="Helical" evidence="1">
    <location>
        <begin position="123"/>
        <end position="141"/>
    </location>
</feature>
<dbReference type="InterPro" id="IPR037185">
    <property type="entry name" value="EmrE-like"/>
</dbReference>
<name>A0A3G1A4P2_9CREN</name>
<evidence type="ECO:0000313" key="3">
    <source>
        <dbReference type="EMBL" id="AJB41566.1"/>
    </source>
</evidence>
<dbReference type="AlphaFoldDB" id="A0A3G1A4P2"/>
<evidence type="ECO:0000259" key="2">
    <source>
        <dbReference type="Pfam" id="PF00892"/>
    </source>
</evidence>
<protein>
    <recommendedName>
        <fullName evidence="2">EamA domain-containing protein</fullName>
    </recommendedName>
</protein>
<dbReference type="GO" id="GO:0016020">
    <property type="term" value="C:membrane"/>
    <property type="evidence" value="ECO:0007669"/>
    <property type="project" value="InterPro"/>
</dbReference>
<gene>
    <name evidence="3" type="ORF">TCARB_0502</name>
</gene>
<keyword evidence="1" id="KW-1133">Transmembrane helix</keyword>
<feature type="domain" description="EamA" evidence="2">
    <location>
        <begin position="7"/>
        <end position="140"/>
    </location>
</feature>
<accession>A0A3G1A4P2</accession>
<evidence type="ECO:0000313" key="4">
    <source>
        <dbReference type="Proteomes" id="UP000266720"/>
    </source>
</evidence>
<feature type="transmembrane region" description="Helical" evidence="1">
    <location>
        <begin position="70"/>
        <end position="89"/>
    </location>
</feature>
<dbReference type="InterPro" id="IPR000620">
    <property type="entry name" value="EamA_dom"/>
</dbReference>
<organism evidence="3 4">
    <name type="scientific">Thermofilum adornatum 1505</name>
    <dbReference type="NCBI Taxonomy" id="697581"/>
    <lineage>
        <taxon>Archaea</taxon>
        <taxon>Thermoproteota</taxon>
        <taxon>Thermoprotei</taxon>
        <taxon>Thermofilales</taxon>
        <taxon>Thermofilaceae</taxon>
        <taxon>Thermofilum</taxon>
    </lineage>
</organism>
<proteinExistence type="predicted"/>
<feature type="transmembrane region" description="Helical" evidence="1">
    <location>
        <begin position="35"/>
        <end position="58"/>
    </location>
</feature>
<dbReference type="Gene3D" id="1.10.3730.20">
    <property type="match status" value="1"/>
</dbReference>
<dbReference type="SUPFAM" id="SSF103481">
    <property type="entry name" value="Multidrug resistance efflux transporter EmrE"/>
    <property type="match status" value="1"/>
</dbReference>
<reference evidence="4" key="1">
    <citation type="book" date="2010" name="EXTREMOPHILES" publisher="0:0-0">
        <title>Complete genome sequences of ten hyperthermophilic archaea reveal their metabolic capabilities and possible ecological roles.</title>
        <editorList>
            <person name="?"/>
        </editorList>
        <authorList>
            <person name="Ravin N.V."/>
            <person name="Mardanov A.V."/>
            <person name="Bonch-Osmolovskaya E.A."/>
            <person name="Skryabin K.G."/>
        </authorList>
    </citation>
    <scope>NUCLEOTIDE SEQUENCE [LARGE SCALE GENOMIC DNA]</scope>
    <source>
        <strain evidence="4">1505</strain>
    </source>
</reference>
<dbReference type="KEGG" id="tcb:TCARB_0502"/>
<dbReference type="GeneID" id="25405957"/>
<dbReference type="RefSeq" id="WP_244870344.1">
    <property type="nucleotide sequence ID" value="NZ_CP007493.1"/>
</dbReference>
<dbReference type="Pfam" id="PF00892">
    <property type="entry name" value="EamA"/>
    <property type="match status" value="1"/>
</dbReference>
<keyword evidence="1" id="KW-0812">Transmembrane</keyword>
<keyword evidence="1" id="KW-0472">Membrane</keyword>
<dbReference type="STRING" id="697581.TCARB_0502"/>
<evidence type="ECO:0000256" key="1">
    <source>
        <dbReference type="SAM" id="Phobius"/>
    </source>
</evidence>
<dbReference type="Proteomes" id="UP000266720">
    <property type="component" value="Chromosome"/>
</dbReference>
<sequence>MMKMNEWLILAILDAFFAALATIFAKIGLQNVDSMTATALRSIVMMFFAVGMMLAFRGTGFISSITSREAIYIILSGIAGGASWILYFLALQKGETTPVSLVDKSSLAFVVLLSVLVLHEELTLKKIIAVGLVLAAIYILAI</sequence>
<dbReference type="EMBL" id="CP007493">
    <property type="protein sequence ID" value="AJB41566.1"/>
    <property type="molecule type" value="Genomic_DNA"/>
</dbReference>